<evidence type="ECO:0000313" key="4">
    <source>
        <dbReference type="Proteomes" id="UP001496674"/>
    </source>
</evidence>
<proteinExistence type="predicted"/>
<dbReference type="InterPro" id="IPR042099">
    <property type="entry name" value="ANL_N_sf"/>
</dbReference>
<dbReference type="InterPro" id="IPR025110">
    <property type="entry name" value="AMP-bd_C"/>
</dbReference>
<dbReference type="Gene3D" id="3.40.50.12780">
    <property type="entry name" value="N-terminal domain of ligase-like"/>
    <property type="match status" value="1"/>
</dbReference>
<dbReference type="Gene3D" id="3.30.300.30">
    <property type="match status" value="1"/>
</dbReference>
<dbReference type="PANTHER" id="PTHR43201">
    <property type="entry name" value="ACYL-COA SYNTHETASE"/>
    <property type="match status" value="1"/>
</dbReference>
<dbReference type="InterPro" id="IPR000873">
    <property type="entry name" value="AMP-dep_synth/lig_dom"/>
</dbReference>
<keyword evidence="3" id="KW-0436">Ligase</keyword>
<evidence type="ECO:0000313" key="3">
    <source>
        <dbReference type="EMBL" id="BEH00140.1"/>
    </source>
</evidence>
<dbReference type="InterPro" id="IPR045851">
    <property type="entry name" value="AMP-bd_C_sf"/>
</dbReference>
<organism evidence="3 4">
    <name type="scientific">Bacteroides sedimenti</name>
    <dbReference type="NCBI Taxonomy" id="2136147"/>
    <lineage>
        <taxon>Bacteria</taxon>
        <taxon>Pseudomonadati</taxon>
        <taxon>Bacteroidota</taxon>
        <taxon>Bacteroidia</taxon>
        <taxon>Bacteroidales</taxon>
        <taxon>Bacteroidaceae</taxon>
        <taxon>Bacteroides</taxon>
    </lineage>
</organism>
<feature type="domain" description="AMP-dependent synthetase/ligase" evidence="1">
    <location>
        <begin position="41"/>
        <end position="202"/>
    </location>
</feature>
<evidence type="ECO:0000259" key="2">
    <source>
        <dbReference type="Pfam" id="PF13193"/>
    </source>
</evidence>
<dbReference type="SUPFAM" id="SSF56801">
    <property type="entry name" value="Acetyl-CoA synthetase-like"/>
    <property type="match status" value="1"/>
</dbReference>
<dbReference type="PANTHER" id="PTHR43201:SF32">
    <property type="entry name" value="2-SUCCINYLBENZOATE--COA LIGASE, CHLOROPLASTIC_PEROXISOMAL"/>
    <property type="match status" value="1"/>
</dbReference>
<sequence length="363" mass="40328">MKYELNIEKQTLTLDGTTYSPGEIQRFLKDKPVYAGLHAFLSQWFDGDDCIRVHTSGSTGKPKELVVRKEQMMQSARLTCEFLNLSKGDSALICMSMEYIAGKMMAVRALVAGLDIHFIPTCGHPLEKVKYPFRFLSMVPLQVFNSLQVSRERELLKQSDILIIGGGAVDPQLEEELKGFPGEIYCTYGMTETLSHIALRRLNGSQASASYHPFSSVKLSLSPEGTLVIDAPLVNDERLVTNDIAEIHADGSFDILGRKDNIINSGGVKIQIEKVEELLKPLIQTPFAITSRSHPKFGEVVVLLVVPHVDTEKLVDDMQKVLSPYQLPKKIFLVDAIPQTGSGKISRVEVKRMAAELPLEDTL</sequence>
<name>A0ABN6Z6J9_9BACE</name>
<reference evidence="3 4" key="1">
    <citation type="submission" date="2023-04" db="EMBL/GenBank/DDBJ databases">
        <title>Draft genome sequence of acteroides sedimenti strain YN3PY1.</title>
        <authorList>
            <person name="Yoshida N."/>
        </authorList>
    </citation>
    <scope>NUCLEOTIDE SEQUENCE [LARGE SCALE GENOMIC DNA]</scope>
    <source>
        <strain evidence="3 4">YN3PY1</strain>
    </source>
</reference>
<dbReference type="GO" id="GO:0016874">
    <property type="term" value="F:ligase activity"/>
    <property type="evidence" value="ECO:0007669"/>
    <property type="project" value="UniProtKB-KW"/>
</dbReference>
<keyword evidence="4" id="KW-1185">Reference proteome</keyword>
<dbReference type="Pfam" id="PF13193">
    <property type="entry name" value="AMP-binding_C"/>
    <property type="match status" value="1"/>
</dbReference>
<feature type="domain" description="AMP-binding enzyme C-terminal" evidence="2">
    <location>
        <begin position="289"/>
        <end position="344"/>
    </location>
</feature>
<dbReference type="Pfam" id="PF00501">
    <property type="entry name" value="AMP-binding"/>
    <property type="match status" value="1"/>
</dbReference>
<accession>A0ABN6Z6J9</accession>
<dbReference type="Proteomes" id="UP001496674">
    <property type="component" value="Chromosome"/>
</dbReference>
<protein>
    <submittedName>
        <fullName evidence="3">O-succinylbenzoic acid--CoA ligase</fullName>
    </submittedName>
</protein>
<gene>
    <name evidence="3" type="ORF">BSYN_24040</name>
</gene>
<dbReference type="EMBL" id="AP028055">
    <property type="protein sequence ID" value="BEH00140.1"/>
    <property type="molecule type" value="Genomic_DNA"/>
</dbReference>
<evidence type="ECO:0000259" key="1">
    <source>
        <dbReference type="Pfam" id="PF00501"/>
    </source>
</evidence>